<comment type="subunit">
    <text evidence="6">Homodimer.</text>
</comment>
<dbReference type="GO" id="GO:0019856">
    <property type="term" value="P:pyrimidine nucleobase biosynthetic process"/>
    <property type="evidence" value="ECO:0007669"/>
    <property type="project" value="TreeGrafter"/>
</dbReference>
<dbReference type="NCBIfam" id="TIGR00336">
    <property type="entry name" value="pyrE"/>
    <property type="match status" value="1"/>
</dbReference>
<evidence type="ECO:0000259" key="7">
    <source>
        <dbReference type="Pfam" id="PF00156"/>
    </source>
</evidence>
<dbReference type="Gene3D" id="3.40.50.2020">
    <property type="match status" value="1"/>
</dbReference>
<protein>
    <recommendedName>
        <fullName evidence="2 6">Orotate phosphoribosyltransferase</fullName>
        <shortName evidence="6">OPRT</shortName>
        <shortName evidence="6">OPRTase</shortName>
        <ecNumber evidence="2 6">2.4.2.10</ecNumber>
    </recommendedName>
</protein>
<reference evidence="8 9" key="1">
    <citation type="submission" date="2017-03" db="EMBL/GenBank/DDBJ databases">
        <title>Genome sequence of Methanobrevibacter wosei.</title>
        <authorList>
            <person name="Poehlein A."/>
            <person name="Seedorf H."/>
            <person name="Daniel R."/>
        </authorList>
    </citation>
    <scope>NUCLEOTIDE SEQUENCE [LARGE SCALE GENOMIC DNA]</scope>
    <source>
        <strain evidence="8 9">DSM 11979</strain>
    </source>
</reference>
<dbReference type="OrthoDB" id="9089at2157"/>
<evidence type="ECO:0000313" key="9">
    <source>
        <dbReference type="Proteomes" id="UP000245577"/>
    </source>
</evidence>
<comment type="pathway">
    <text evidence="1 6">Pyrimidine metabolism; UMP biosynthesis via de novo pathway; UMP from orotate: step 1/2.</text>
</comment>
<dbReference type="InterPro" id="IPR000836">
    <property type="entry name" value="PRTase_dom"/>
</dbReference>
<keyword evidence="5 6" id="KW-0665">Pyrimidine biosynthesis</keyword>
<comment type="function">
    <text evidence="6">Catalyzes the transfer of a ribosyl phosphate group from 5-phosphoribose 1-diphosphate to orotate, leading to the formation of orotidine monophosphate (OMP).</text>
</comment>
<dbReference type="InterPro" id="IPR029057">
    <property type="entry name" value="PRTase-like"/>
</dbReference>
<dbReference type="EMBL" id="MZGU01000004">
    <property type="protein sequence ID" value="PWB85971.1"/>
    <property type="molecule type" value="Genomic_DNA"/>
</dbReference>
<feature type="binding site" evidence="6">
    <location>
        <position position="149"/>
    </location>
    <ligand>
        <name>orotate</name>
        <dbReference type="ChEBI" id="CHEBI:30839"/>
    </ligand>
</feature>
<evidence type="ECO:0000256" key="1">
    <source>
        <dbReference type="ARBA" id="ARBA00004889"/>
    </source>
</evidence>
<dbReference type="PANTHER" id="PTHR19278">
    <property type="entry name" value="OROTATE PHOSPHORIBOSYLTRANSFERASE"/>
    <property type="match status" value="1"/>
</dbReference>
<dbReference type="PANTHER" id="PTHR19278:SF9">
    <property type="entry name" value="URIDINE 5'-MONOPHOSPHATE SYNTHASE"/>
    <property type="match status" value="1"/>
</dbReference>
<feature type="binding site" description="in other chain" evidence="6">
    <location>
        <position position="92"/>
    </location>
    <ligand>
        <name>5-phospho-alpha-D-ribose 1-diphosphate</name>
        <dbReference type="ChEBI" id="CHEBI:58017"/>
        <note>ligand shared between dimeric partners</note>
    </ligand>
</feature>
<keyword evidence="9" id="KW-1185">Reference proteome</keyword>
<feature type="binding site" evidence="6">
    <location>
        <position position="95"/>
    </location>
    <ligand>
        <name>5-phospho-alpha-D-ribose 1-diphosphate</name>
        <dbReference type="ChEBI" id="CHEBI:58017"/>
        <note>ligand shared between dimeric partners</note>
    </ligand>
</feature>
<dbReference type="Pfam" id="PF00156">
    <property type="entry name" value="Pribosyltran"/>
    <property type="match status" value="1"/>
</dbReference>
<feature type="binding site" evidence="6">
    <location>
        <position position="91"/>
    </location>
    <ligand>
        <name>5-phospho-alpha-D-ribose 1-diphosphate</name>
        <dbReference type="ChEBI" id="CHEBI:58017"/>
        <note>ligand shared between dimeric partners</note>
    </ligand>
</feature>
<dbReference type="RefSeq" id="WP_116669614.1">
    <property type="nucleotide sequence ID" value="NZ_MZGU01000004.1"/>
</dbReference>
<comment type="caution">
    <text evidence="8">The sequence shown here is derived from an EMBL/GenBank/DDBJ whole genome shotgun (WGS) entry which is preliminary data.</text>
</comment>
<gene>
    <name evidence="8" type="primary">pyrE_2</name>
    <name evidence="6" type="synonym">pyrE</name>
    <name evidence="8" type="ORF">MBBWO_08230</name>
</gene>
<evidence type="ECO:0000256" key="3">
    <source>
        <dbReference type="ARBA" id="ARBA00022676"/>
    </source>
</evidence>
<comment type="similarity">
    <text evidence="6">Belongs to the purine/pyrimidine phosphoribosyltransferase family. PyrE subfamily.</text>
</comment>
<comment type="catalytic activity">
    <reaction evidence="6">
        <text>orotidine 5'-phosphate + diphosphate = orotate + 5-phospho-alpha-D-ribose 1-diphosphate</text>
        <dbReference type="Rhea" id="RHEA:10380"/>
        <dbReference type="ChEBI" id="CHEBI:30839"/>
        <dbReference type="ChEBI" id="CHEBI:33019"/>
        <dbReference type="ChEBI" id="CHEBI:57538"/>
        <dbReference type="ChEBI" id="CHEBI:58017"/>
        <dbReference type="EC" id="2.4.2.10"/>
    </reaction>
</comment>
<proteinExistence type="inferred from homology"/>
<dbReference type="HAMAP" id="MF_01208">
    <property type="entry name" value="PyrE"/>
    <property type="match status" value="1"/>
</dbReference>
<keyword evidence="3 6" id="KW-0328">Glycosyltransferase</keyword>
<dbReference type="Proteomes" id="UP000245577">
    <property type="component" value="Unassembled WGS sequence"/>
</dbReference>
<dbReference type="GO" id="GO:0000287">
    <property type="term" value="F:magnesium ion binding"/>
    <property type="evidence" value="ECO:0007669"/>
    <property type="project" value="UniProtKB-UniRule"/>
</dbReference>
<feature type="binding site" description="in other chain" evidence="6">
    <location>
        <begin position="117"/>
        <end position="125"/>
    </location>
    <ligand>
        <name>5-phospho-alpha-D-ribose 1-diphosphate</name>
        <dbReference type="ChEBI" id="CHEBI:58017"/>
        <note>ligand shared between dimeric partners</note>
    </ligand>
</feature>
<sequence>MVDNGYLIDLLKENEVFLEGDFVLASGKKSNYYVNMKKAITFPLILSEIAKLITEAISNDSIDKVAGPALGAVPIATAVSLESKLPLLMIRKEKKGYGTSKLIEGELNPDDEVIVVEDVTTTGGSLLKAIKAIEDNGGKVKRAFVVVDREEGAKEAFEKEGITLEPLISVNEFFDEE</sequence>
<evidence type="ECO:0000313" key="8">
    <source>
        <dbReference type="EMBL" id="PWB85971.1"/>
    </source>
</evidence>
<comment type="caution">
    <text evidence="6">Lacks conserved residue(s) required for the propagation of feature annotation.</text>
</comment>
<feature type="domain" description="Phosphoribosyltransferase" evidence="7">
    <location>
        <begin position="43"/>
        <end position="156"/>
    </location>
</feature>
<evidence type="ECO:0000256" key="6">
    <source>
        <dbReference type="HAMAP-Rule" id="MF_01208"/>
    </source>
</evidence>
<dbReference type="InterPro" id="IPR023031">
    <property type="entry name" value="OPRT"/>
</dbReference>
<comment type="cofactor">
    <cofactor evidence="6">
        <name>Mg(2+)</name>
        <dbReference type="ChEBI" id="CHEBI:18420"/>
    </cofactor>
</comment>
<evidence type="ECO:0000256" key="5">
    <source>
        <dbReference type="ARBA" id="ARBA00022975"/>
    </source>
</evidence>
<keyword evidence="6" id="KW-0460">Magnesium</keyword>
<dbReference type="GO" id="GO:0004588">
    <property type="term" value="F:orotate phosphoribosyltransferase activity"/>
    <property type="evidence" value="ECO:0007669"/>
    <property type="project" value="UniProtKB-UniRule"/>
</dbReference>
<dbReference type="EC" id="2.4.2.10" evidence="2 6"/>
<dbReference type="CDD" id="cd06223">
    <property type="entry name" value="PRTases_typeI"/>
    <property type="match status" value="1"/>
</dbReference>
<organism evidence="8 9">
    <name type="scientific">Methanobrevibacter woesei</name>
    <dbReference type="NCBI Taxonomy" id="190976"/>
    <lineage>
        <taxon>Archaea</taxon>
        <taxon>Methanobacteriati</taxon>
        <taxon>Methanobacteriota</taxon>
        <taxon>Methanomada group</taxon>
        <taxon>Methanobacteria</taxon>
        <taxon>Methanobacteriales</taxon>
        <taxon>Methanobacteriaceae</taxon>
        <taxon>Methanobrevibacter</taxon>
    </lineage>
</organism>
<name>A0A2U1S7G0_9EURY</name>
<keyword evidence="4 6" id="KW-0808">Transferase</keyword>
<dbReference type="UniPathway" id="UPA00070">
    <property type="reaction ID" value="UER00119"/>
</dbReference>
<dbReference type="AlphaFoldDB" id="A0A2U1S7G0"/>
<feature type="binding site" evidence="6">
    <location>
        <position position="121"/>
    </location>
    <ligand>
        <name>orotate</name>
        <dbReference type="ChEBI" id="CHEBI:30839"/>
    </ligand>
</feature>
<dbReference type="GO" id="GO:0044205">
    <property type="term" value="P:'de novo' UMP biosynthetic process"/>
    <property type="evidence" value="ECO:0007669"/>
    <property type="project" value="UniProtKB-UniRule"/>
</dbReference>
<accession>A0A2U1S7G0</accession>
<dbReference type="InterPro" id="IPR004467">
    <property type="entry name" value="Or_phspho_trans_dom"/>
</dbReference>
<dbReference type="SUPFAM" id="SSF53271">
    <property type="entry name" value="PRTase-like"/>
    <property type="match status" value="1"/>
</dbReference>
<evidence type="ECO:0000256" key="4">
    <source>
        <dbReference type="ARBA" id="ARBA00022679"/>
    </source>
</evidence>
<evidence type="ECO:0000256" key="2">
    <source>
        <dbReference type="ARBA" id="ARBA00011971"/>
    </source>
</evidence>